<evidence type="ECO:0000313" key="2">
    <source>
        <dbReference type="Proteomes" id="UP000265520"/>
    </source>
</evidence>
<feature type="non-terminal residue" evidence="1">
    <location>
        <position position="12"/>
    </location>
</feature>
<sequence length="12" mass="1312">MAFGSEYIPPSI</sequence>
<accession>A0A392W8J0</accession>
<dbReference type="Proteomes" id="UP000265520">
    <property type="component" value="Unassembled WGS sequence"/>
</dbReference>
<organism evidence="1 2">
    <name type="scientific">Trifolium medium</name>
    <dbReference type="NCBI Taxonomy" id="97028"/>
    <lineage>
        <taxon>Eukaryota</taxon>
        <taxon>Viridiplantae</taxon>
        <taxon>Streptophyta</taxon>
        <taxon>Embryophyta</taxon>
        <taxon>Tracheophyta</taxon>
        <taxon>Spermatophyta</taxon>
        <taxon>Magnoliopsida</taxon>
        <taxon>eudicotyledons</taxon>
        <taxon>Gunneridae</taxon>
        <taxon>Pentapetalae</taxon>
        <taxon>rosids</taxon>
        <taxon>fabids</taxon>
        <taxon>Fabales</taxon>
        <taxon>Fabaceae</taxon>
        <taxon>Papilionoideae</taxon>
        <taxon>50 kb inversion clade</taxon>
        <taxon>NPAAA clade</taxon>
        <taxon>Hologalegina</taxon>
        <taxon>IRL clade</taxon>
        <taxon>Trifolieae</taxon>
        <taxon>Trifolium</taxon>
    </lineage>
</organism>
<protein>
    <submittedName>
        <fullName evidence="1">Uncharacterized protein</fullName>
    </submittedName>
</protein>
<dbReference type="EMBL" id="LXQA011405615">
    <property type="protein sequence ID" value="MCI96083.1"/>
    <property type="molecule type" value="Genomic_DNA"/>
</dbReference>
<keyword evidence="2" id="KW-1185">Reference proteome</keyword>
<comment type="caution">
    <text evidence="1">The sequence shown here is derived from an EMBL/GenBank/DDBJ whole genome shotgun (WGS) entry which is preliminary data.</text>
</comment>
<evidence type="ECO:0000313" key="1">
    <source>
        <dbReference type="EMBL" id="MCI96083.1"/>
    </source>
</evidence>
<reference evidence="1 2" key="1">
    <citation type="journal article" date="2018" name="Front. Plant Sci.">
        <title>Red Clover (Trifolium pratense) and Zigzag Clover (T. medium) - A Picture of Genomic Similarities and Differences.</title>
        <authorList>
            <person name="Dluhosova J."/>
            <person name="Istvanek J."/>
            <person name="Nedelnik J."/>
            <person name="Repkova J."/>
        </authorList>
    </citation>
    <scope>NUCLEOTIDE SEQUENCE [LARGE SCALE GENOMIC DNA]</scope>
    <source>
        <strain evidence="2">cv. 10/8</strain>
        <tissue evidence="1">Leaf</tissue>
    </source>
</reference>
<name>A0A392W8J0_9FABA</name>
<proteinExistence type="predicted"/>